<evidence type="ECO:0000256" key="6">
    <source>
        <dbReference type="ARBA" id="ARBA00023033"/>
    </source>
</evidence>
<dbReference type="PANTHER" id="PTHR24287:SF5">
    <property type="entry name" value="P450, PUTATIVE (EUROFUNG)-RELATED"/>
    <property type="match status" value="1"/>
</dbReference>
<dbReference type="PANTHER" id="PTHR24287">
    <property type="entry name" value="P450, PUTATIVE (EUROFUNG)-RELATED"/>
    <property type="match status" value="1"/>
</dbReference>
<gene>
    <name evidence="10" type="ORF">CC80DRAFT_572616</name>
</gene>
<organism evidence="10 11">
    <name type="scientific">Byssothecium circinans</name>
    <dbReference type="NCBI Taxonomy" id="147558"/>
    <lineage>
        <taxon>Eukaryota</taxon>
        <taxon>Fungi</taxon>
        <taxon>Dikarya</taxon>
        <taxon>Ascomycota</taxon>
        <taxon>Pezizomycotina</taxon>
        <taxon>Dothideomycetes</taxon>
        <taxon>Pleosporomycetidae</taxon>
        <taxon>Pleosporales</taxon>
        <taxon>Massarineae</taxon>
        <taxon>Massarinaceae</taxon>
        <taxon>Byssothecium</taxon>
    </lineage>
</organism>
<evidence type="ECO:0000313" key="10">
    <source>
        <dbReference type="EMBL" id="KAF1952401.1"/>
    </source>
</evidence>
<feature type="transmembrane region" description="Helical" evidence="9">
    <location>
        <begin position="6"/>
        <end position="25"/>
    </location>
</feature>
<keyword evidence="6 8" id="KW-0503">Monooxygenase</keyword>
<dbReference type="PRINTS" id="PR00385">
    <property type="entry name" value="P450"/>
</dbReference>
<evidence type="ECO:0000256" key="4">
    <source>
        <dbReference type="ARBA" id="ARBA00023002"/>
    </source>
</evidence>
<keyword evidence="9" id="KW-0472">Membrane</keyword>
<dbReference type="CDD" id="cd11063">
    <property type="entry name" value="CYP52"/>
    <property type="match status" value="1"/>
</dbReference>
<dbReference type="Proteomes" id="UP000800035">
    <property type="component" value="Unassembled WGS sequence"/>
</dbReference>
<accession>A0A6A5TIG8</accession>
<evidence type="ECO:0000256" key="3">
    <source>
        <dbReference type="ARBA" id="ARBA00022723"/>
    </source>
</evidence>
<reference evidence="10" key="1">
    <citation type="journal article" date="2020" name="Stud. Mycol.">
        <title>101 Dothideomycetes genomes: a test case for predicting lifestyles and emergence of pathogens.</title>
        <authorList>
            <person name="Haridas S."/>
            <person name="Albert R."/>
            <person name="Binder M."/>
            <person name="Bloem J."/>
            <person name="Labutti K."/>
            <person name="Salamov A."/>
            <person name="Andreopoulos B."/>
            <person name="Baker S."/>
            <person name="Barry K."/>
            <person name="Bills G."/>
            <person name="Bluhm B."/>
            <person name="Cannon C."/>
            <person name="Castanera R."/>
            <person name="Culley D."/>
            <person name="Daum C."/>
            <person name="Ezra D."/>
            <person name="Gonzalez J."/>
            <person name="Henrissat B."/>
            <person name="Kuo A."/>
            <person name="Liang C."/>
            <person name="Lipzen A."/>
            <person name="Lutzoni F."/>
            <person name="Magnuson J."/>
            <person name="Mondo S."/>
            <person name="Nolan M."/>
            <person name="Ohm R."/>
            <person name="Pangilinan J."/>
            <person name="Park H.-J."/>
            <person name="Ramirez L."/>
            <person name="Alfaro M."/>
            <person name="Sun H."/>
            <person name="Tritt A."/>
            <person name="Yoshinaga Y."/>
            <person name="Zwiers L.-H."/>
            <person name="Turgeon B."/>
            <person name="Goodwin S."/>
            <person name="Spatafora J."/>
            <person name="Crous P."/>
            <person name="Grigoriev I."/>
        </authorList>
    </citation>
    <scope>NUCLEOTIDE SEQUENCE</scope>
    <source>
        <strain evidence="10">CBS 675.92</strain>
    </source>
</reference>
<evidence type="ECO:0000256" key="7">
    <source>
        <dbReference type="PIRSR" id="PIRSR602401-1"/>
    </source>
</evidence>
<keyword evidence="9" id="KW-1133">Transmembrane helix</keyword>
<dbReference type="AlphaFoldDB" id="A0A6A5TIG8"/>
<dbReference type="GO" id="GO:0020037">
    <property type="term" value="F:heme binding"/>
    <property type="evidence" value="ECO:0007669"/>
    <property type="project" value="InterPro"/>
</dbReference>
<dbReference type="GO" id="GO:0005506">
    <property type="term" value="F:iron ion binding"/>
    <property type="evidence" value="ECO:0007669"/>
    <property type="project" value="InterPro"/>
</dbReference>
<dbReference type="SUPFAM" id="SSF48264">
    <property type="entry name" value="Cytochrome P450"/>
    <property type="match status" value="1"/>
</dbReference>
<dbReference type="GO" id="GO:0016705">
    <property type="term" value="F:oxidoreductase activity, acting on paired donors, with incorporation or reduction of molecular oxygen"/>
    <property type="evidence" value="ECO:0007669"/>
    <property type="project" value="InterPro"/>
</dbReference>
<dbReference type="InterPro" id="IPR017972">
    <property type="entry name" value="Cyt_P450_CS"/>
</dbReference>
<keyword evidence="3 7" id="KW-0479">Metal-binding</keyword>
<evidence type="ECO:0000256" key="1">
    <source>
        <dbReference type="ARBA" id="ARBA00001971"/>
    </source>
</evidence>
<dbReference type="PROSITE" id="PS00086">
    <property type="entry name" value="CYTOCHROME_P450"/>
    <property type="match status" value="1"/>
</dbReference>
<evidence type="ECO:0000313" key="11">
    <source>
        <dbReference type="Proteomes" id="UP000800035"/>
    </source>
</evidence>
<protein>
    <submittedName>
        <fullName evidence="10">Cytochrome P450</fullName>
    </submittedName>
</protein>
<dbReference type="InterPro" id="IPR001128">
    <property type="entry name" value="Cyt_P450"/>
</dbReference>
<evidence type="ECO:0000256" key="9">
    <source>
        <dbReference type="SAM" id="Phobius"/>
    </source>
</evidence>
<dbReference type="Pfam" id="PF00067">
    <property type="entry name" value="p450"/>
    <property type="match status" value="1"/>
</dbReference>
<keyword evidence="7 8" id="KW-0349">Heme</keyword>
<dbReference type="OrthoDB" id="1470350at2759"/>
<dbReference type="InterPro" id="IPR047146">
    <property type="entry name" value="Cyt_P450_E_CYP52_fungi"/>
</dbReference>
<keyword evidence="4 8" id="KW-0560">Oxidoreductase</keyword>
<dbReference type="PRINTS" id="PR00463">
    <property type="entry name" value="EP450I"/>
</dbReference>
<comment type="cofactor">
    <cofactor evidence="1 7">
        <name>heme</name>
        <dbReference type="ChEBI" id="CHEBI:30413"/>
    </cofactor>
</comment>
<proteinExistence type="inferred from homology"/>
<keyword evidence="9" id="KW-0812">Transmembrane</keyword>
<dbReference type="InterPro" id="IPR002401">
    <property type="entry name" value="Cyt_P450_E_grp-I"/>
</dbReference>
<dbReference type="GO" id="GO:0004497">
    <property type="term" value="F:monooxygenase activity"/>
    <property type="evidence" value="ECO:0007669"/>
    <property type="project" value="UniProtKB-KW"/>
</dbReference>
<feature type="binding site" description="axial binding residue" evidence="7">
    <location>
        <position position="445"/>
    </location>
    <ligand>
        <name>heme</name>
        <dbReference type="ChEBI" id="CHEBI:30413"/>
    </ligand>
    <ligandPart>
        <name>Fe</name>
        <dbReference type="ChEBI" id="CHEBI:18248"/>
    </ligandPart>
</feature>
<evidence type="ECO:0000256" key="8">
    <source>
        <dbReference type="RuleBase" id="RU000461"/>
    </source>
</evidence>
<name>A0A6A5TIG8_9PLEO</name>
<dbReference type="Gene3D" id="1.10.630.10">
    <property type="entry name" value="Cytochrome P450"/>
    <property type="match status" value="1"/>
</dbReference>
<dbReference type="InterPro" id="IPR036396">
    <property type="entry name" value="Cyt_P450_sf"/>
</dbReference>
<evidence type="ECO:0000256" key="2">
    <source>
        <dbReference type="ARBA" id="ARBA00010617"/>
    </source>
</evidence>
<comment type="similarity">
    <text evidence="2 8">Belongs to the cytochrome P450 family.</text>
</comment>
<keyword evidence="11" id="KW-1185">Reference proteome</keyword>
<sequence>MFENVSLVIWLAASAGGIIILRSAVNRLYEELRIWRLGGHARKIWPWNPFGLYFTYAITSHALRDENLKFMHNCCQSDTQANSRQSNTFEWRMGGERFIMTSDKENIKAILATQFNDYGKRQKFRKGWGRLLGLGIFASDGERWHDARHRLRPLFTRQRIADLACFERHVQNMLPMLGQGRVMDMKDLFNRLFLDITVDFTFGRRLDTLSSKNGDFFETFQRILHTQSLIERAGPFNFAIPRKQLHNDISIVESVLEPSIQEALAIPEDVLKNLDSKDNSLSFVQQCAALTRDPKFLRDEMLGVLIAGRDPTANTLSWCLYELARNPAVTKELRKIIEETVGLDRKPTLEEVKGIKMVSHILQETLRLYPVLPSNVRAALSHTTLPRRGGAKGDSPVGVPAGTTVYYSTQLLPFPPPDEFAPSRWGAWTPEPWTYIPFNGGPRICVGQTFALTEMVYVLVRLFQRYRSLELVGTKPDERVGGWWRVDDEASVVEKLVGRTVRMASEVTLSPKHPVNVRFVE</sequence>
<dbReference type="EMBL" id="ML977011">
    <property type="protein sequence ID" value="KAF1952401.1"/>
    <property type="molecule type" value="Genomic_DNA"/>
</dbReference>
<keyword evidence="5 7" id="KW-0408">Iron</keyword>
<evidence type="ECO:0000256" key="5">
    <source>
        <dbReference type="ARBA" id="ARBA00023004"/>
    </source>
</evidence>